<evidence type="ECO:0000313" key="1">
    <source>
        <dbReference type="EMBL" id="GJC89374.1"/>
    </source>
</evidence>
<organism evidence="1 2">
    <name type="scientific">Colletotrichum liriopes</name>
    <dbReference type="NCBI Taxonomy" id="708192"/>
    <lineage>
        <taxon>Eukaryota</taxon>
        <taxon>Fungi</taxon>
        <taxon>Dikarya</taxon>
        <taxon>Ascomycota</taxon>
        <taxon>Pezizomycotina</taxon>
        <taxon>Sordariomycetes</taxon>
        <taxon>Hypocreomycetidae</taxon>
        <taxon>Glomerellales</taxon>
        <taxon>Glomerellaceae</taxon>
        <taxon>Colletotrichum</taxon>
        <taxon>Colletotrichum spaethianum species complex</taxon>
    </lineage>
</organism>
<accession>A0AA37GYT9</accession>
<name>A0AA37GYT9_9PEZI</name>
<keyword evidence="2" id="KW-1185">Reference proteome</keyword>
<gene>
    <name evidence="1" type="ORF">ColLi_12212</name>
</gene>
<sequence>MGWTYRVRYWEVDMSDWEFTQEEPAAFAAVLGNDSMALTLRRLDDIFRSGNSAGGGVWRC</sequence>
<dbReference type="AlphaFoldDB" id="A0AA37GYT9"/>
<dbReference type="EMBL" id="BPPX01000040">
    <property type="protein sequence ID" value="GJC89374.1"/>
    <property type="molecule type" value="Genomic_DNA"/>
</dbReference>
<evidence type="ECO:0000313" key="2">
    <source>
        <dbReference type="Proteomes" id="UP001055172"/>
    </source>
</evidence>
<proteinExistence type="predicted"/>
<protein>
    <submittedName>
        <fullName evidence="1">Uncharacterized protein</fullName>
    </submittedName>
</protein>
<dbReference type="Proteomes" id="UP001055172">
    <property type="component" value="Unassembled WGS sequence"/>
</dbReference>
<reference evidence="1 2" key="1">
    <citation type="submission" date="2021-07" db="EMBL/GenBank/DDBJ databases">
        <title>Genome data of Colletotrichum spaethianum.</title>
        <authorList>
            <person name="Utami Y.D."/>
            <person name="Hiruma K."/>
        </authorList>
    </citation>
    <scope>NUCLEOTIDE SEQUENCE [LARGE SCALE GENOMIC DNA]</scope>
    <source>
        <strain evidence="1 2">MAFF 242679</strain>
    </source>
</reference>
<comment type="caution">
    <text evidence="1">The sequence shown here is derived from an EMBL/GenBank/DDBJ whole genome shotgun (WGS) entry which is preliminary data.</text>
</comment>